<proteinExistence type="predicted"/>
<sequence length="249" mass="27994">MKHQPVTDHLKTDAPLWKRLARPSMPEWTPAKVATVFVLGSFMLAIGMAFFPSAIRTFTATSASTPAITLSDVTLSAFDGLSVTERHSRGTSRTYSPIGGVTLEGRFTNNSSSELFVYDSRISRFAPPSQTTDSNLDVSDWLRTFLEMKGATFTKNWNQVSGYIVALNQSVDFRLTTANFKVDPDESVKNFNMGTYFRFIEIESLESKTETPILSFERSGSSWVWGDKEFNIRRTAVYRPDLRVPTAQR</sequence>
<reference evidence="3" key="2">
    <citation type="journal article" date="2023" name="Nat. Commun.">
        <title>Cultivation of marine bacteria of the SAR202 clade.</title>
        <authorList>
            <person name="Lim Y."/>
            <person name="Seo J.H."/>
            <person name="Giovannoni S.J."/>
            <person name="Kang I."/>
            <person name="Cho J.C."/>
        </authorList>
    </citation>
    <scope>NUCLEOTIDE SEQUENCE</scope>
    <source>
        <strain evidence="3">JH1073</strain>
    </source>
</reference>
<organism evidence="3 4">
    <name type="scientific">Candidatus Lucifugimonas marina</name>
    <dbReference type="NCBI Taxonomy" id="3038979"/>
    <lineage>
        <taxon>Bacteria</taxon>
        <taxon>Bacillati</taxon>
        <taxon>Chloroflexota</taxon>
        <taxon>Dehalococcoidia</taxon>
        <taxon>SAR202 cluster</taxon>
        <taxon>Candidatus Lucifugimonadales</taxon>
        <taxon>Candidatus Lucifugimonadaceae</taxon>
        <taxon>Candidatus Lucifugimonas</taxon>
    </lineage>
</organism>
<evidence type="ECO:0000256" key="1">
    <source>
        <dbReference type="SAM" id="Phobius"/>
    </source>
</evidence>
<name>A0AAJ6CRR1_9CHLR</name>
<evidence type="ECO:0000313" key="3">
    <source>
        <dbReference type="EMBL" id="WFG38663.1"/>
    </source>
</evidence>
<dbReference type="RefSeq" id="WP_342827103.1">
    <property type="nucleotide sequence ID" value="NZ_CP046146.1"/>
</dbReference>
<reference evidence="4 5" key="1">
    <citation type="submission" date="2019-11" db="EMBL/GenBank/DDBJ databases">
        <authorList>
            <person name="Cho J.-C."/>
        </authorList>
    </citation>
    <scope>NUCLEOTIDE SEQUENCE [LARGE SCALE GENOMIC DNA]</scope>
    <source>
        <strain evidence="3 4">JH1073</strain>
        <strain evidence="2 5">JH702</strain>
    </source>
</reference>
<feature type="transmembrane region" description="Helical" evidence="1">
    <location>
        <begin position="33"/>
        <end position="51"/>
    </location>
</feature>
<gene>
    <name evidence="2" type="ORF">GKO46_13750</name>
    <name evidence="3" type="ORF">GKO48_03255</name>
</gene>
<reference evidence="4" key="3">
    <citation type="submission" date="2023-06" db="EMBL/GenBank/DDBJ databases">
        <title>Pangenomics reveal diversification of enzyme families and niche specialization in globally abundant SAR202 bacteria.</title>
        <authorList>
            <person name="Saw J.H.W."/>
        </authorList>
    </citation>
    <scope>NUCLEOTIDE SEQUENCE [LARGE SCALE GENOMIC DNA]</scope>
    <source>
        <strain evidence="4">JH1073</strain>
    </source>
</reference>
<dbReference type="EMBL" id="CP046147">
    <property type="protein sequence ID" value="WFG38663.1"/>
    <property type="molecule type" value="Genomic_DNA"/>
</dbReference>
<dbReference type="Proteomes" id="UP001321249">
    <property type="component" value="Unassembled WGS sequence"/>
</dbReference>
<accession>A0AAJ6CRR1</accession>
<keyword evidence="1" id="KW-0472">Membrane</keyword>
<protein>
    <submittedName>
        <fullName evidence="3">Uncharacterized protein</fullName>
    </submittedName>
</protein>
<dbReference type="AlphaFoldDB" id="A0AAJ6CRR1"/>
<evidence type="ECO:0000313" key="5">
    <source>
        <dbReference type="Proteomes" id="UP001321249"/>
    </source>
</evidence>
<dbReference type="EMBL" id="WMBE01000007">
    <property type="protein sequence ID" value="MDG0868124.1"/>
    <property type="molecule type" value="Genomic_DNA"/>
</dbReference>
<keyword evidence="1" id="KW-0812">Transmembrane</keyword>
<dbReference type="Proteomes" id="UP001219901">
    <property type="component" value="Chromosome"/>
</dbReference>
<evidence type="ECO:0000313" key="4">
    <source>
        <dbReference type="Proteomes" id="UP001219901"/>
    </source>
</evidence>
<keyword evidence="4" id="KW-1185">Reference proteome</keyword>
<evidence type="ECO:0000313" key="2">
    <source>
        <dbReference type="EMBL" id="MDG0868124.1"/>
    </source>
</evidence>
<keyword evidence="1" id="KW-1133">Transmembrane helix</keyword>